<organism evidence="1 2">
    <name type="scientific">Candidatus Methylacidiphilum fumarolicum</name>
    <dbReference type="NCBI Taxonomy" id="591154"/>
    <lineage>
        <taxon>Bacteria</taxon>
        <taxon>Pseudomonadati</taxon>
        <taxon>Verrucomicrobiota</taxon>
        <taxon>Methylacidiphilae</taxon>
        <taxon>Methylacidiphilales</taxon>
        <taxon>Methylacidiphilaceae</taxon>
        <taxon>Methylacidiphilum (ex Ratnadevi et al. 2023)</taxon>
    </lineage>
</organism>
<reference evidence="1" key="1">
    <citation type="submission" date="2023-03" db="EMBL/GenBank/DDBJ databases">
        <authorList>
            <person name="Cremers G."/>
            <person name="Picone N."/>
        </authorList>
    </citation>
    <scope>NUCLEOTIDE SEQUENCE</scope>
    <source>
        <strain evidence="1">Sample_alias</strain>
    </source>
</reference>
<sequence>MGKNIAGCLPVDLPGLWNTPGPGREDVQESLGVWLGSTRLLYGEFRRI</sequence>
<dbReference type="Proteomes" id="UP001161497">
    <property type="component" value="Chromosome"/>
</dbReference>
<name>A0ABM9ICQ6_9BACT</name>
<dbReference type="EMBL" id="OX458932">
    <property type="protein sequence ID" value="CAI9085437.1"/>
    <property type="molecule type" value="Genomic_DNA"/>
</dbReference>
<evidence type="ECO:0000313" key="1">
    <source>
        <dbReference type="EMBL" id="CAI9085437.1"/>
    </source>
</evidence>
<accession>A0ABM9ICQ6</accession>
<proteinExistence type="predicted"/>
<gene>
    <name evidence="1" type="ORF">MFUM_1069</name>
</gene>
<protein>
    <submittedName>
        <fullName evidence="1">Uncharacterized protein</fullName>
    </submittedName>
</protein>
<keyword evidence="2" id="KW-1185">Reference proteome</keyword>
<evidence type="ECO:0000313" key="2">
    <source>
        <dbReference type="Proteomes" id="UP001161497"/>
    </source>
</evidence>